<gene>
    <name evidence="6" type="ORF">IDAT_08635</name>
</gene>
<dbReference type="FunFam" id="3.30.70.270:FF:000001">
    <property type="entry name" value="Diguanylate cyclase domain protein"/>
    <property type="match status" value="1"/>
</dbReference>
<dbReference type="GO" id="GO:0052621">
    <property type="term" value="F:diguanylate cyclase activity"/>
    <property type="evidence" value="ECO:0007669"/>
    <property type="project" value="UniProtKB-EC"/>
</dbReference>
<feature type="transmembrane region" description="Helical" evidence="4">
    <location>
        <begin position="81"/>
        <end position="98"/>
    </location>
</feature>
<proteinExistence type="predicted"/>
<dbReference type="eggNOG" id="COG3706">
    <property type="taxonomic scope" value="Bacteria"/>
</dbReference>
<dbReference type="EC" id="2.7.7.65" evidence="2"/>
<dbReference type="AlphaFoldDB" id="A0A094IRC9"/>
<evidence type="ECO:0000259" key="5">
    <source>
        <dbReference type="PROSITE" id="PS50887"/>
    </source>
</evidence>
<reference evidence="6 7" key="1">
    <citation type="submission" date="2014-06" db="EMBL/GenBank/DDBJ databases">
        <title>Draft genome sequence of Idiomarina sp. MCCC 1A10513.</title>
        <authorList>
            <person name="Du J."/>
            <person name="Lai Q."/>
            <person name="Shao Z."/>
        </authorList>
    </citation>
    <scope>NUCLEOTIDE SEQUENCE [LARGE SCALE GENOMIC DNA]</scope>
    <source>
        <strain evidence="6 7">MCCC 1A10513</strain>
    </source>
</reference>
<sequence>MNESYDSNPYDSRLTNFAWGVGFGSVAALCNYFLAFELYGSVTILMGQLFVMLALFSRGLFTALISVLIASSAIYLYTDNIFFLVTMTAEVIAIYLLYKRNVPILLADLIYWVAFGGPLTYLYLPTIIDVPQDFLILILAKLLLNGLLYTALAILLYQLIPRTWRVSVMKQVSDTLSGRIFYLSFLCIIVSSLCFSMLYTLRSAQQTERQIVTDIGSKANNLRQVTEDFVHGHVIAVRNLRDSMLRVDSYAERIALLEQAQLSFPAFTTMLITDAEGRILHGVPTSQFTAILSRNQSIPNVDDRSYFQVPKNTSEGYVSSAFRGRGFGTMPIIAISEPLIVDGEFMGIVEGSLNIPELHNLVRRTGINPSFENVVVTDNDDQIIFASDNLNLPSLATFVPTNRTNLYTQNLPLMQLNERDALYTQRLNTFGWNIYVFSDPQQLTELFLENLIDLFIFLLLITGLFAFVTRRFAQDINRPLIHLAEHLRNNTELPLVIERNDMTREVTTIAENLIAARKIMLNFNKQLQHQVEEKTADLEKLNAKLQKLAREDGLTELLNRRTFDDLAEQRYHEAMATRRPIALMLMDIDYFKRINDTMGHPIGDECIRAVGQLLREHFERRGDLVGRYGGEEFAVFMSDCADVRKVVEGFQHDLATHCQVNGQVIPMTMSMGIVEIRREYSGSSFRRLVAQADKLLYQSKDDGRSRISMTTL</sequence>
<dbReference type="Proteomes" id="UP000053718">
    <property type="component" value="Unassembled WGS sequence"/>
</dbReference>
<keyword evidence="3" id="KW-0175">Coiled coil</keyword>
<dbReference type="PANTHER" id="PTHR45138">
    <property type="entry name" value="REGULATORY COMPONENTS OF SENSORY TRANSDUCTION SYSTEM"/>
    <property type="match status" value="1"/>
</dbReference>
<evidence type="ECO:0000256" key="3">
    <source>
        <dbReference type="SAM" id="Coils"/>
    </source>
</evidence>
<evidence type="ECO:0000256" key="4">
    <source>
        <dbReference type="SAM" id="Phobius"/>
    </source>
</evidence>
<dbReference type="SUPFAM" id="SSF55073">
    <property type="entry name" value="Nucleotide cyclase"/>
    <property type="match status" value="1"/>
</dbReference>
<dbReference type="RefSeq" id="WP_034732820.1">
    <property type="nucleotide sequence ID" value="NZ_JPIN01000008.1"/>
</dbReference>
<dbReference type="Gene3D" id="3.30.70.270">
    <property type="match status" value="1"/>
</dbReference>
<comment type="cofactor">
    <cofactor evidence="1">
        <name>Mg(2+)</name>
        <dbReference type="ChEBI" id="CHEBI:18420"/>
    </cofactor>
</comment>
<dbReference type="NCBIfam" id="TIGR00254">
    <property type="entry name" value="GGDEF"/>
    <property type="match status" value="1"/>
</dbReference>
<dbReference type="PROSITE" id="PS50887">
    <property type="entry name" value="GGDEF"/>
    <property type="match status" value="1"/>
</dbReference>
<keyword evidence="7" id="KW-1185">Reference proteome</keyword>
<dbReference type="CDD" id="cd12914">
    <property type="entry name" value="PDC1_DGC_like"/>
    <property type="match status" value="1"/>
</dbReference>
<comment type="caution">
    <text evidence="6">The sequence shown here is derived from an EMBL/GenBank/DDBJ whole genome shotgun (WGS) entry which is preliminary data.</text>
</comment>
<evidence type="ECO:0000256" key="2">
    <source>
        <dbReference type="ARBA" id="ARBA00012528"/>
    </source>
</evidence>
<dbReference type="InterPro" id="IPR000160">
    <property type="entry name" value="GGDEF_dom"/>
</dbReference>
<evidence type="ECO:0000256" key="1">
    <source>
        <dbReference type="ARBA" id="ARBA00001946"/>
    </source>
</evidence>
<feature type="coiled-coil region" evidence="3">
    <location>
        <begin position="524"/>
        <end position="551"/>
    </location>
</feature>
<feature type="transmembrane region" description="Helical" evidence="4">
    <location>
        <begin position="50"/>
        <end position="75"/>
    </location>
</feature>
<feature type="transmembrane region" description="Helical" evidence="4">
    <location>
        <begin position="446"/>
        <end position="468"/>
    </location>
</feature>
<dbReference type="STRING" id="1517416.IDAT_08635"/>
<keyword evidence="4" id="KW-0472">Membrane</keyword>
<accession>A0A094IRC9</accession>
<dbReference type="Gene3D" id="3.30.450.20">
    <property type="entry name" value="PAS domain"/>
    <property type="match status" value="1"/>
</dbReference>
<feature type="transmembrane region" description="Helical" evidence="4">
    <location>
        <begin position="180"/>
        <end position="201"/>
    </location>
</feature>
<organism evidence="6 7">
    <name type="scientific">Pseudidiomarina atlantica</name>
    <dbReference type="NCBI Taxonomy" id="1517416"/>
    <lineage>
        <taxon>Bacteria</taxon>
        <taxon>Pseudomonadati</taxon>
        <taxon>Pseudomonadota</taxon>
        <taxon>Gammaproteobacteria</taxon>
        <taxon>Alteromonadales</taxon>
        <taxon>Idiomarinaceae</taxon>
        <taxon>Pseudidiomarina</taxon>
    </lineage>
</organism>
<evidence type="ECO:0000313" key="6">
    <source>
        <dbReference type="EMBL" id="KFZ28369.1"/>
    </source>
</evidence>
<dbReference type="CDD" id="cd01949">
    <property type="entry name" value="GGDEF"/>
    <property type="match status" value="1"/>
</dbReference>
<dbReference type="InterPro" id="IPR050469">
    <property type="entry name" value="Diguanylate_Cyclase"/>
</dbReference>
<dbReference type="Pfam" id="PF00990">
    <property type="entry name" value="GGDEF"/>
    <property type="match status" value="1"/>
</dbReference>
<dbReference type="GO" id="GO:0005886">
    <property type="term" value="C:plasma membrane"/>
    <property type="evidence" value="ECO:0007669"/>
    <property type="project" value="TreeGrafter"/>
</dbReference>
<feature type="transmembrane region" description="Helical" evidence="4">
    <location>
        <begin position="110"/>
        <end position="128"/>
    </location>
</feature>
<name>A0A094IRC9_9GAMM</name>
<feature type="transmembrane region" description="Helical" evidence="4">
    <location>
        <begin position="17"/>
        <end position="38"/>
    </location>
</feature>
<dbReference type="InterPro" id="IPR043128">
    <property type="entry name" value="Rev_trsase/Diguanyl_cyclase"/>
</dbReference>
<dbReference type="InterPro" id="IPR029787">
    <property type="entry name" value="Nucleotide_cyclase"/>
</dbReference>
<dbReference type="PANTHER" id="PTHR45138:SF24">
    <property type="entry name" value="DIGUANYLATE CYCLASE DGCC-RELATED"/>
    <property type="match status" value="1"/>
</dbReference>
<dbReference type="SMART" id="SM00267">
    <property type="entry name" value="GGDEF"/>
    <property type="match status" value="1"/>
</dbReference>
<keyword evidence="4" id="KW-1133">Transmembrane helix</keyword>
<keyword evidence="4" id="KW-0812">Transmembrane</keyword>
<feature type="domain" description="GGDEF" evidence="5">
    <location>
        <begin position="579"/>
        <end position="712"/>
    </location>
</feature>
<dbReference type="OrthoDB" id="8572793at2"/>
<dbReference type="EMBL" id="JPIN01000008">
    <property type="protein sequence ID" value="KFZ28369.1"/>
    <property type="molecule type" value="Genomic_DNA"/>
</dbReference>
<feature type="transmembrane region" description="Helical" evidence="4">
    <location>
        <begin position="134"/>
        <end position="159"/>
    </location>
</feature>
<dbReference type="GO" id="GO:0043709">
    <property type="term" value="P:cell adhesion involved in single-species biofilm formation"/>
    <property type="evidence" value="ECO:0007669"/>
    <property type="project" value="TreeGrafter"/>
</dbReference>
<evidence type="ECO:0000313" key="7">
    <source>
        <dbReference type="Proteomes" id="UP000053718"/>
    </source>
</evidence>
<dbReference type="GO" id="GO:1902201">
    <property type="term" value="P:negative regulation of bacterial-type flagellum-dependent cell motility"/>
    <property type="evidence" value="ECO:0007669"/>
    <property type="project" value="TreeGrafter"/>
</dbReference>
<protein>
    <recommendedName>
        <fullName evidence="2">diguanylate cyclase</fullName>
        <ecNumber evidence="2">2.7.7.65</ecNumber>
    </recommendedName>
</protein>